<accession>A0AAV7A1X5</accession>
<name>A0AAV7A1X5_ENGPU</name>
<evidence type="ECO:0000313" key="2">
    <source>
        <dbReference type="EMBL" id="KAG8552921.1"/>
    </source>
</evidence>
<proteinExistence type="predicted"/>
<dbReference type="Proteomes" id="UP000824782">
    <property type="component" value="Unassembled WGS sequence"/>
</dbReference>
<dbReference type="PANTHER" id="PTHR22878:SF71">
    <property type="entry name" value="DYNEIN, AXONEMAL, HEAVY CHAIN 3"/>
    <property type="match status" value="1"/>
</dbReference>
<gene>
    <name evidence="2" type="ORF">GDO81_003159</name>
    <name evidence="1" type="ORF">GDO81_027434</name>
</gene>
<evidence type="ECO:0000313" key="3">
    <source>
        <dbReference type="Proteomes" id="UP000824782"/>
    </source>
</evidence>
<dbReference type="GO" id="GO:0045505">
    <property type="term" value="F:dynein intermediate chain binding"/>
    <property type="evidence" value="ECO:0007669"/>
    <property type="project" value="InterPro"/>
</dbReference>
<dbReference type="PANTHER" id="PTHR22878">
    <property type="entry name" value="DYNEIN HEAVY CHAIN 6, AXONEMAL-LIKE-RELATED"/>
    <property type="match status" value="1"/>
</dbReference>
<dbReference type="EMBL" id="WNYA01005653">
    <property type="protein sequence ID" value="KAG8542107.1"/>
    <property type="molecule type" value="Genomic_DNA"/>
</dbReference>
<dbReference type="EMBL" id="WNYA01000010">
    <property type="protein sequence ID" value="KAG8552921.1"/>
    <property type="molecule type" value="Genomic_DNA"/>
</dbReference>
<evidence type="ECO:0000313" key="1">
    <source>
        <dbReference type="EMBL" id="KAG8542107.1"/>
    </source>
</evidence>
<protein>
    <submittedName>
        <fullName evidence="2">Uncharacterized protein</fullName>
    </submittedName>
</protein>
<organism evidence="2 3">
    <name type="scientific">Engystomops pustulosus</name>
    <name type="common">Tungara frog</name>
    <name type="synonym">Physalaemus pustulosus</name>
    <dbReference type="NCBI Taxonomy" id="76066"/>
    <lineage>
        <taxon>Eukaryota</taxon>
        <taxon>Metazoa</taxon>
        <taxon>Chordata</taxon>
        <taxon>Craniata</taxon>
        <taxon>Vertebrata</taxon>
        <taxon>Euteleostomi</taxon>
        <taxon>Amphibia</taxon>
        <taxon>Batrachia</taxon>
        <taxon>Anura</taxon>
        <taxon>Neobatrachia</taxon>
        <taxon>Hyloidea</taxon>
        <taxon>Leptodactylidae</taxon>
        <taxon>Leiuperinae</taxon>
        <taxon>Engystomops</taxon>
    </lineage>
</organism>
<dbReference type="GO" id="GO:0030286">
    <property type="term" value="C:dynein complex"/>
    <property type="evidence" value="ECO:0007669"/>
    <property type="project" value="InterPro"/>
</dbReference>
<keyword evidence="3" id="KW-1185">Reference proteome</keyword>
<feature type="non-terminal residue" evidence="2">
    <location>
        <position position="1"/>
    </location>
</feature>
<reference evidence="2" key="1">
    <citation type="thesis" date="2020" institute="ProQuest LLC" country="789 East Eisenhower Parkway, Ann Arbor, MI, USA">
        <title>Comparative Genomics and Chromosome Evolution.</title>
        <authorList>
            <person name="Mudd A.B."/>
        </authorList>
    </citation>
    <scope>NUCLEOTIDE SEQUENCE</scope>
    <source>
        <strain evidence="2">237g6f4</strain>
        <tissue evidence="2">Blood</tissue>
    </source>
</reference>
<sequence>DGNDFGETYEEMKFFTPQILIIKLRVEEPKIAFEPILEDCWNLIKRCFQEIIRSAEGIPKVEVELFPDLQGENLTLSSVRQEESLVSTYINKTREIFNVNIIGPQKYLNVYKKYNDLLNKKAQQDVMGFLKEEHSLQAFTKKINNLSQLRGEIASMHVTVPLAMFCLDALRLNEDLCARAEKLKDRLVQFEVDENRELNKSICLKYSRIADRVSEVPTTTEDLVALADFLRTSSDVTVYKLKDEIAEAASRLAFLLDYATLQ</sequence>
<dbReference type="GO" id="GO:0007018">
    <property type="term" value="P:microtubule-based movement"/>
    <property type="evidence" value="ECO:0007669"/>
    <property type="project" value="InterPro"/>
</dbReference>
<feature type="non-terminal residue" evidence="2">
    <location>
        <position position="262"/>
    </location>
</feature>
<dbReference type="InterPro" id="IPR026983">
    <property type="entry name" value="DHC"/>
</dbReference>
<comment type="caution">
    <text evidence="2">The sequence shown here is derived from an EMBL/GenBank/DDBJ whole genome shotgun (WGS) entry which is preliminary data.</text>
</comment>
<dbReference type="AlphaFoldDB" id="A0AAV7A1X5"/>
<dbReference type="GO" id="GO:0051959">
    <property type="term" value="F:dynein light intermediate chain binding"/>
    <property type="evidence" value="ECO:0007669"/>
    <property type="project" value="InterPro"/>
</dbReference>